<dbReference type="PANTHER" id="PTHR21563:SF3">
    <property type="entry name" value="ZINC FINGER C3H1 DOMAIN-CONTAINING PROTEIN"/>
    <property type="match status" value="1"/>
</dbReference>
<dbReference type="EMBL" id="LJBN01000164">
    <property type="protein sequence ID" value="OOQ85684.1"/>
    <property type="molecule type" value="Genomic_DNA"/>
</dbReference>
<feature type="region of interest" description="Disordered" evidence="1">
    <location>
        <begin position="305"/>
        <end position="613"/>
    </location>
</feature>
<evidence type="ECO:0000313" key="4">
    <source>
        <dbReference type="Proteomes" id="UP000190744"/>
    </source>
</evidence>
<feature type="compositionally biased region" description="Polar residues" evidence="1">
    <location>
        <begin position="27"/>
        <end position="38"/>
    </location>
</feature>
<feature type="compositionally biased region" description="Acidic residues" evidence="1">
    <location>
        <begin position="1045"/>
        <end position="1064"/>
    </location>
</feature>
<feature type="compositionally biased region" description="Pro residues" evidence="1">
    <location>
        <begin position="105"/>
        <end position="114"/>
    </location>
</feature>
<dbReference type="Pfam" id="PF10650">
    <property type="entry name" value="zf-C3H1"/>
    <property type="match status" value="1"/>
</dbReference>
<feature type="compositionally biased region" description="Basic and acidic residues" evidence="1">
    <location>
        <begin position="390"/>
        <end position="418"/>
    </location>
</feature>
<feature type="compositionally biased region" description="Low complexity" evidence="1">
    <location>
        <begin position="374"/>
        <end position="389"/>
    </location>
</feature>
<feature type="region of interest" description="Disordered" evidence="1">
    <location>
        <begin position="631"/>
        <end position="678"/>
    </location>
</feature>
<name>A0A1S9RJH1_PENBI</name>
<feature type="compositionally biased region" description="Polar residues" evidence="1">
    <location>
        <begin position="47"/>
        <end position="73"/>
    </location>
</feature>
<reference evidence="4" key="1">
    <citation type="submission" date="2015-09" db="EMBL/GenBank/DDBJ databases">
        <authorList>
            <person name="Fill T.P."/>
            <person name="Baretta J.F."/>
            <person name="de Almeida L.G."/>
            <person name="Rocha M."/>
            <person name="de Souza D.H."/>
            <person name="Malavazi I."/>
            <person name="Cerdeira L.T."/>
            <person name="Hong H."/>
            <person name="Samborskyy M."/>
            <person name="de Vasconcelos A.T."/>
            <person name="Leadlay P."/>
            <person name="Rodrigues-Filho E."/>
        </authorList>
    </citation>
    <scope>NUCLEOTIDE SEQUENCE [LARGE SCALE GENOMIC DNA]</scope>
    <source>
        <strain evidence="4">LaBioMMi 136</strain>
    </source>
</reference>
<protein>
    <recommendedName>
        <fullName evidence="2">Putative zinc-finger domain-containing protein</fullName>
    </recommendedName>
</protein>
<organism evidence="3 4">
    <name type="scientific">Penicillium brasilianum</name>
    <dbReference type="NCBI Taxonomy" id="104259"/>
    <lineage>
        <taxon>Eukaryota</taxon>
        <taxon>Fungi</taxon>
        <taxon>Dikarya</taxon>
        <taxon>Ascomycota</taxon>
        <taxon>Pezizomycotina</taxon>
        <taxon>Eurotiomycetes</taxon>
        <taxon>Eurotiomycetidae</taxon>
        <taxon>Eurotiales</taxon>
        <taxon>Aspergillaceae</taxon>
        <taxon>Penicillium</taxon>
    </lineage>
</organism>
<comment type="caution">
    <text evidence="3">The sequence shown here is derived from an EMBL/GenBank/DDBJ whole genome shotgun (WGS) entry which is preliminary data.</text>
</comment>
<feature type="compositionally biased region" description="Acidic residues" evidence="1">
    <location>
        <begin position="939"/>
        <end position="948"/>
    </location>
</feature>
<feature type="compositionally biased region" description="Basic and acidic residues" evidence="1">
    <location>
        <begin position="968"/>
        <end position="987"/>
    </location>
</feature>
<sequence>MSNQPPPQFGGHPSYAQQWPLPFPSMIPSNFASNSESQAAGPPPLLDTSQAFEYSLGSTNANSRLPAQGNSGDPSIFLPPQFPFMGHIDLSQFVPPFPQMPLPPFGFPPIPAPPGSSTMPPVSMKSHGAVATNPSSAQSRVKDVQSSSSSNREEGEISEGEIGQHVNGTKTKASRASAALPASFEEGETFSSQSSASTRSSSPYNPPLSVSADAEVVNRAIELQKQNATTPKLDSSPPSKSAAQLRVQAQGALLSLAPHNIRYNELVAEGINPAILKQLYEEVGIRVATPRPVNPATVAPAEKIAKPELPVQVHRPKETTQPDKNKIPQLPAASATPSDSGKPLERKELIAQMLAAKAAKASQPTTPKEVSEGSQPPAAAPSPSTTPSSEKTKENGAPLKEKNKAQTELARQRIEALKKQALLKSQQKAQLLSQASQEEKPLISTGPSLPAVHHPLPVRPPAPHPSQSAGIPGLSLTELNPEVESQSSSGGSSGIAVDSTPLARANQRKRPRASDFDDAGAISKKHYQVPAPYMSRDSDKLIIHISDDESLYGDDEGEDMDVDSSPDQDSTLATISTPLEIPRLQLQKSVPGTRASTSTPQAPTRPSDQEQMRQKNLEIQALHRKIAEMEERRKAKLAASRTQSPRILEDSAPASADLVGTPPAPPATDVREAKEPNTTPRVALGVRLNVIDSFSSSSIRILASMKSAQLDSLRCKILRIGEIEQGLSDLDAETAFSDSDLVSCKEEADRFLCGITDEKEARMQLIDELKNLSYDLNGLTMADMDELCRQAASRQQHLAAQEGTYPTRSHPFPFGVSTAVANCNLLLSATTQSVADSEDIVIPDADAPVAAKEEVAAVLTSHSSESDFYAHEPTNIDTVKGLNEAPAPAQPDATCSVLDESEDHSSSDDSSSSDSDSGGSGSDDSVSVSGESRSHEDSASEEEVEASDAEAIVDTAQTVDDDQMQIDITDHPVPDRPPVHAIEKEAGDVEDDAHDIDEEEPESESESESKGEAEAKAEAEAEDGPENELEAEEDEYEPTDHNDQEVDLSDAESSAESEAYEPPEPETGAESPRSTYSPPPPASLEDTADLQPLLDVSQIDKPLTETPRVTSLEARPVYQGSDADILGVKSSPQTSVPKFSPYVSPLRHFKAYRYHPRYTEEVSDGYRSLTYSHDIDPMKHLCPFELAGGVCNDRSCEFQHFRDMSLSDDKILIQMGSVREGQTEEEKETYLAGLKEIINEMRRDKVKDFSTVASEIAAYRRRFLQDPSRVLPL</sequence>
<feature type="compositionally biased region" description="Basic and acidic residues" evidence="1">
    <location>
        <begin position="1007"/>
        <end position="1019"/>
    </location>
</feature>
<feature type="compositionally biased region" description="Basic and acidic residues" evidence="1">
    <location>
        <begin position="536"/>
        <end position="547"/>
    </location>
</feature>
<feature type="compositionally biased region" description="Acidic residues" evidence="1">
    <location>
        <begin position="1020"/>
        <end position="1037"/>
    </location>
</feature>
<feature type="compositionally biased region" description="Polar residues" evidence="1">
    <location>
        <begin position="586"/>
        <end position="606"/>
    </location>
</feature>
<dbReference type="InterPro" id="IPR039278">
    <property type="entry name" value="Red1"/>
</dbReference>
<feature type="region of interest" description="Disordered" evidence="1">
    <location>
        <begin position="880"/>
        <end position="1087"/>
    </location>
</feature>
<dbReference type="InterPro" id="IPR019607">
    <property type="entry name" value="Putative_zinc-finger_domain"/>
</dbReference>
<evidence type="ECO:0000313" key="3">
    <source>
        <dbReference type="EMBL" id="OOQ85684.1"/>
    </source>
</evidence>
<accession>A0A1S9RJH1</accession>
<feature type="region of interest" description="Disordered" evidence="1">
    <location>
        <begin position="105"/>
        <end position="211"/>
    </location>
</feature>
<dbReference type="PANTHER" id="PTHR21563">
    <property type="entry name" value="ZINC FINGER C3H1 DOMAIN-CONTAINING PROTEIN"/>
    <property type="match status" value="1"/>
</dbReference>
<dbReference type="GO" id="GO:0000178">
    <property type="term" value="C:exosome (RNase complex)"/>
    <property type="evidence" value="ECO:0007669"/>
    <property type="project" value="TreeGrafter"/>
</dbReference>
<dbReference type="Proteomes" id="UP000190744">
    <property type="component" value="Unassembled WGS sequence"/>
</dbReference>
<feature type="domain" description="Putative zinc-finger" evidence="2">
    <location>
        <begin position="1181"/>
        <end position="1202"/>
    </location>
</feature>
<feature type="compositionally biased region" description="Basic and acidic residues" evidence="1">
    <location>
        <begin position="315"/>
        <end position="326"/>
    </location>
</feature>
<dbReference type="AlphaFoldDB" id="A0A1S9RJH1"/>
<evidence type="ECO:0000259" key="2">
    <source>
        <dbReference type="Pfam" id="PF10650"/>
    </source>
</evidence>
<feature type="compositionally biased region" description="Acidic residues" evidence="1">
    <location>
        <begin position="548"/>
        <end position="566"/>
    </location>
</feature>
<feature type="compositionally biased region" description="Low complexity" evidence="1">
    <location>
        <begin position="419"/>
        <end position="436"/>
    </location>
</feature>
<dbReference type="GO" id="GO:0005634">
    <property type="term" value="C:nucleus"/>
    <property type="evidence" value="ECO:0007669"/>
    <property type="project" value="TreeGrafter"/>
</dbReference>
<gene>
    <name evidence="3" type="ORF">PEBR_25741</name>
</gene>
<proteinExistence type="predicted"/>
<feature type="compositionally biased region" description="Polar residues" evidence="1">
    <location>
        <begin position="567"/>
        <end position="577"/>
    </location>
</feature>
<feature type="compositionally biased region" description="Acidic residues" evidence="1">
    <location>
        <begin position="988"/>
        <end position="1006"/>
    </location>
</feature>
<feature type="compositionally biased region" description="Low complexity" evidence="1">
    <location>
        <begin position="908"/>
        <end position="931"/>
    </location>
</feature>
<feature type="compositionally biased region" description="Low complexity" evidence="1">
    <location>
        <begin position="191"/>
        <end position="202"/>
    </location>
</feature>
<feature type="region of interest" description="Disordered" evidence="1">
    <location>
        <begin position="1"/>
        <end position="78"/>
    </location>
</feature>
<evidence type="ECO:0000256" key="1">
    <source>
        <dbReference type="SAM" id="MobiDB-lite"/>
    </source>
</evidence>